<accession>A0A1R1XVI6</accession>
<organism evidence="3 4">
    <name type="scientific">Smittium culicis</name>
    <dbReference type="NCBI Taxonomy" id="133412"/>
    <lineage>
        <taxon>Eukaryota</taxon>
        <taxon>Fungi</taxon>
        <taxon>Fungi incertae sedis</taxon>
        <taxon>Zoopagomycota</taxon>
        <taxon>Kickxellomycotina</taxon>
        <taxon>Harpellomycetes</taxon>
        <taxon>Harpellales</taxon>
        <taxon>Legeriomycetaceae</taxon>
        <taxon>Smittium</taxon>
    </lineage>
</organism>
<evidence type="ECO:0000313" key="3">
    <source>
        <dbReference type="EMBL" id="OMJ18677.1"/>
    </source>
</evidence>
<evidence type="ECO:0000256" key="1">
    <source>
        <dbReference type="SAM" id="MobiDB-lite"/>
    </source>
</evidence>
<feature type="compositionally biased region" description="Low complexity" evidence="1">
    <location>
        <begin position="1"/>
        <end position="15"/>
    </location>
</feature>
<feature type="non-terminal residue" evidence="3">
    <location>
        <position position="1"/>
    </location>
</feature>
<dbReference type="AlphaFoldDB" id="A0A1R1XVI6"/>
<comment type="caution">
    <text evidence="3">The sequence shown here is derived from an EMBL/GenBank/DDBJ whole genome shotgun (WGS) entry which is preliminary data.</text>
</comment>
<dbReference type="Proteomes" id="UP000187283">
    <property type="component" value="Unassembled WGS sequence"/>
</dbReference>
<feature type="region of interest" description="Disordered" evidence="1">
    <location>
        <begin position="1"/>
        <end position="32"/>
    </location>
</feature>
<evidence type="ECO:0000259" key="2">
    <source>
        <dbReference type="Pfam" id="PF12621"/>
    </source>
</evidence>
<dbReference type="OrthoDB" id="1076608at2759"/>
<dbReference type="InterPro" id="IPR022257">
    <property type="entry name" value="PHM7_ext"/>
</dbReference>
<evidence type="ECO:0000313" key="4">
    <source>
        <dbReference type="Proteomes" id="UP000187283"/>
    </source>
</evidence>
<sequence length="119" mass="13154">NDFSNSALASTSNNAHKNYPQTSSKISHISEENPCDRPISPIHNLFKKTFIHPALMANSFSAVWVPEDPTGLSSGAINLVNSIGEGYFSILMEGAFINKRNRVVIDFDFDFGKYNLDSL</sequence>
<gene>
    <name evidence="3" type="ORF">AYI70_g5217</name>
</gene>
<dbReference type="Pfam" id="PF12621">
    <property type="entry name" value="PHM7_ext"/>
    <property type="match status" value="1"/>
</dbReference>
<feature type="domain" description="10TM putative phosphate transporter extracellular tail" evidence="2">
    <location>
        <begin position="17"/>
        <end position="106"/>
    </location>
</feature>
<name>A0A1R1XVI6_9FUNG</name>
<keyword evidence="4" id="KW-1185">Reference proteome</keyword>
<proteinExistence type="predicted"/>
<dbReference type="EMBL" id="LSSN01001679">
    <property type="protein sequence ID" value="OMJ18677.1"/>
    <property type="molecule type" value="Genomic_DNA"/>
</dbReference>
<protein>
    <recommendedName>
        <fullName evidence="2">10TM putative phosphate transporter extracellular tail domain-containing protein</fullName>
    </recommendedName>
</protein>
<reference evidence="3 4" key="1">
    <citation type="submission" date="2017-01" db="EMBL/GenBank/DDBJ databases">
        <authorList>
            <person name="Mah S.A."/>
            <person name="Swanson W.J."/>
            <person name="Moy G.W."/>
            <person name="Vacquier V.D."/>
        </authorList>
    </citation>
    <scope>NUCLEOTIDE SEQUENCE [LARGE SCALE GENOMIC DNA]</scope>
    <source>
        <strain evidence="3 4">GSMNP</strain>
    </source>
</reference>